<evidence type="ECO:0000313" key="4">
    <source>
        <dbReference type="Proteomes" id="UP000663870"/>
    </source>
</evidence>
<gene>
    <name evidence="3" type="ORF">JXQ802_LOCUS23296</name>
    <name evidence="2" type="ORF">PYM288_LOCUS16436</name>
</gene>
<sequence length="143" mass="15738">MIALMEVAAADGVLSEAERQWIIGLACAIGSPQSVIDELQTYQHKGMDSVLKTFHAESGHSNGIHRQLSLIYDGFRAAGADGELHPKELAAIHELAKALGIDEAQVKQLYELYIENQQNRLKRLKIIFPNGGNNAIAEVEKLY</sequence>
<dbReference type="SUPFAM" id="SSF158682">
    <property type="entry name" value="TerB-like"/>
    <property type="match status" value="1"/>
</dbReference>
<dbReference type="Pfam" id="PF05099">
    <property type="entry name" value="TerB"/>
    <property type="match status" value="1"/>
</dbReference>
<name>A0A814UW76_9BILA</name>
<comment type="caution">
    <text evidence="3">The sequence shown here is derived from an EMBL/GenBank/DDBJ whole genome shotgun (WGS) entry which is preliminary data.</text>
</comment>
<organism evidence="3 4">
    <name type="scientific">Rotaria sordida</name>
    <dbReference type="NCBI Taxonomy" id="392033"/>
    <lineage>
        <taxon>Eukaryota</taxon>
        <taxon>Metazoa</taxon>
        <taxon>Spiralia</taxon>
        <taxon>Gnathifera</taxon>
        <taxon>Rotifera</taxon>
        <taxon>Eurotatoria</taxon>
        <taxon>Bdelloidea</taxon>
        <taxon>Philodinida</taxon>
        <taxon>Philodinidae</taxon>
        <taxon>Rotaria</taxon>
    </lineage>
</organism>
<accession>A0A814UW76</accession>
<evidence type="ECO:0000313" key="2">
    <source>
        <dbReference type="EMBL" id="CAF1036872.1"/>
    </source>
</evidence>
<dbReference type="InterPro" id="IPR029024">
    <property type="entry name" value="TerB-like"/>
</dbReference>
<reference evidence="3" key="1">
    <citation type="submission" date="2021-02" db="EMBL/GenBank/DDBJ databases">
        <authorList>
            <person name="Nowell W R."/>
        </authorList>
    </citation>
    <scope>NUCLEOTIDE SEQUENCE</scope>
</reference>
<keyword evidence="4" id="KW-1185">Reference proteome</keyword>
<evidence type="ECO:0000313" key="3">
    <source>
        <dbReference type="EMBL" id="CAF1180107.1"/>
    </source>
</evidence>
<dbReference type="AlphaFoldDB" id="A0A814UW76"/>
<dbReference type="Proteomes" id="UP000663870">
    <property type="component" value="Unassembled WGS sequence"/>
</dbReference>
<dbReference type="Gene3D" id="1.10.3680.10">
    <property type="entry name" value="TerB-like"/>
    <property type="match status" value="1"/>
</dbReference>
<protein>
    <recommendedName>
        <fullName evidence="1">Co-chaperone DjlA N-terminal domain-containing protein</fullName>
    </recommendedName>
</protein>
<evidence type="ECO:0000259" key="1">
    <source>
        <dbReference type="Pfam" id="PF05099"/>
    </source>
</evidence>
<dbReference type="InterPro" id="IPR007791">
    <property type="entry name" value="DjlA_N"/>
</dbReference>
<feature type="domain" description="Co-chaperone DjlA N-terminal" evidence="1">
    <location>
        <begin position="3"/>
        <end position="108"/>
    </location>
</feature>
<proteinExistence type="predicted"/>
<dbReference type="Proteomes" id="UP000663854">
    <property type="component" value="Unassembled WGS sequence"/>
</dbReference>
<dbReference type="EMBL" id="CAJNOL010000729">
    <property type="protein sequence ID" value="CAF1180107.1"/>
    <property type="molecule type" value="Genomic_DNA"/>
</dbReference>
<dbReference type="EMBL" id="CAJNOH010000428">
    <property type="protein sequence ID" value="CAF1036872.1"/>
    <property type="molecule type" value="Genomic_DNA"/>
</dbReference>